<name>A0A2G5VD59_9PELO</name>
<evidence type="ECO:0000313" key="1">
    <source>
        <dbReference type="EMBL" id="PIC49694.1"/>
    </source>
</evidence>
<dbReference type="OrthoDB" id="5906581at2759"/>
<reference evidence="2" key="1">
    <citation type="submission" date="2017-10" db="EMBL/GenBank/DDBJ databases">
        <title>Rapid genome shrinkage in a self-fertile nematode reveals novel sperm competition proteins.</title>
        <authorList>
            <person name="Yin D."/>
            <person name="Schwarz E.M."/>
            <person name="Thomas C.G."/>
            <person name="Felde R.L."/>
            <person name="Korf I.F."/>
            <person name="Cutter A.D."/>
            <person name="Schartner C.M."/>
            <person name="Ralston E.J."/>
            <person name="Meyer B.J."/>
            <person name="Haag E.S."/>
        </authorList>
    </citation>
    <scope>NUCLEOTIDE SEQUENCE [LARGE SCALE GENOMIC DNA]</scope>
    <source>
        <strain evidence="2">JU1422</strain>
    </source>
</reference>
<dbReference type="EMBL" id="PDUG01000002">
    <property type="protein sequence ID" value="PIC49694.1"/>
    <property type="molecule type" value="Genomic_DNA"/>
</dbReference>
<organism evidence="1 2">
    <name type="scientific">Caenorhabditis nigoni</name>
    <dbReference type="NCBI Taxonomy" id="1611254"/>
    <lineage>
        <taxon>Eukaryota</taxon>
        <taxon>Metazoa</taxon>
        <taxon>Ecdysozoa</taxon>
        <taxon>Nematoda</taxon>
        <taxon>Chromadorea</taxon>
        <taxon>Rhabditida</taxon>
        <taxon>Rhabditina</taxon>
        <taxon>Rhabditomorpha</taxon>
        <taxon>Rhabditoidea</taxon>
        <taxon>Rhabditidae</taxon>
        <taxon>Peloderinae</taxon>
        <taxon>Caenorhabditis</taxon>
    </lineage>
</organism>
<dbReference type="Proteomes" id="UP000230233">
    <property type="component" value="Chromosome II"/>
</dbReference>
<keyword evidence="2" id="KW-1185">Reference proteome</keyword>
<proteinExistence type="predicted"/>
<gene>
    <name evidence="1" type="primary">Cnig_chr_II.g8218</name>
    <name evidence="1" type="ORF">B9Z55_008218</name>
</gene>
<dbReference type="AlphaFoldDB" id="A0A2G5VD59"/>
<evidence type="ECO:0000313" key="2">
    <source>
        <dbReference type="Proteomes" id="UP000230233"/>
    </source>
</evidence>
<accession>A0A2G5VD59</accession>
<comment type="caution">
    <text evidence="1">The sequence shown here is derived from an EMBL/GenBank/DDBJ whole genome shotgun (WGS) entry which is preliminary data.</text>
</comment>
<sequence length="71" mass="8015">MGFRKGVQETGSWSIILLPTVRLHRLLGNHYDLLDSEAVRSTSFPSRRKPTKAKGIVLFHPKAHEPPLLRG</sequence>
<protein>
    <submittedName>
        <fullName evidence="1">Uncharacterized protein</fullName>
    </submittedName>
</protein>